<keyword evidence="2" id="KW-1185">Reference proteome</keyword>
<dbReference type="RefSeq" id="WP_201924430.1">
    <property type="nucleotide sequence ID" value="NZ_BAABAX010000016.1"/>
</dbReference>
<evidence type="ECO:0000313" key="2">
    <source>
        <dbReference type="Proteomes" id="UP000651057"/>
    </source>
</evidence>
<gene>
    <name evidence="1" type="ORF">JJQ60_20670</name>
</gene>
<dbReference type="EMBL" id="JAERQJ010000015">
    <property type="protein sequence ID" value="MBL0685954.1"/>
    <property type="molecule type" value="Genomic_DNA"/>
</dbReference>
<organism evidence="1 2">
    <name type="scientific">Aquimarina mytili</name>
    <dbReference type="NCBI Taxonomy" id="874423"/>
    <lineage>
        <taxon>Bacteria</taxon>
        <taxon>Pseudomonadati</taxon>
        <taxon>Bacteroidota</taxon>
        <taxon>Flavobacteriia</taxon>
        <taxon>Flavobacteriales</taxon>
        <taxon>Flavobacteriaceae</taxon>
        <taxon>Aquimarina</taxon>
    </lineage>
</organism>
<protein>
    <recommendedName>
        <fullName evidence="3">STAS/SEC14 domain-containing protein</fullName>
    </recommendedName>
</protein>
<sequence length="132" mass="15537">MITSYNFDYCLAEIYEDHIRVYINEGVTVVPEHISELNFVTKKHFENKFFVYLAVRINSYTIDPMIYVESNKIPNLLGIAIVSNDPKQRSQAKIEKVFTNKKLQQFDTLEEALDWKDEIIKKRKDGITTKDQ</sequence>
<comment type="caution">
    <text evidence="1">The sequence shown here is derived from an EMBL/GenBank/DDBJ whole genome shotgun (WGS) entry which is preliminary data.</text>
</comment>
<dbReference type="Proteomes" id="UP000651057">
    <property type="component" value="Unassembled WGS sequence"/>
</dbReference>
<accession>A0A937A830</accession>
<evidence type="ECO:0000313" key="1">
    <source>
        <dbReference type="EMBL" id="MBL0685954.1"/>
    </source>
</evidence>
<reference evidence="1" key="1">
    <citation type="submission" date="2021-01" db="EMBL/GenBank/DDBJ databases">
        <authorList>
            <person name="Zhong Y.L."/>
        </authorList>
    </citation>
    <scope>NUCLEOTIDE SEQUENCE</scope>
    <source>
        <strain evidence="1">KCTC 23302</strain>
    </source>
</reference>
<evidence type="ECO:0008006" key="3">
    <source>
        <dbReference type="Google" id="ProtNLM"/>
    </source>
</evidence>
<dbReference type="AlphaFoldDB" id="A0A937A830"/>
<name>A0A937A830_9FLAO</name>
<proteinExistence type="predicted"/>